<reference evidence="8 9" key="1">
    <citation type="submission" date="2020-10" db="EMBL/GenBank/DDBJ databases">
        <title>Ca. Dormibacterota MAGs.</title>
        <authorList>
            <person name="Montgomery K."/>
        </authorList>
    </citation>
    <scope>NUCLEOTIDE SEQUENCE [LARGE SCALE GENOMIC DNA]</scope>
    <source>
        <strain evidence="8">SC8812_S17_18</strain>
    </source>
</reference>
<dbReference type="GO" id="GO:0005886">
    <property type="term" value="C:plasma membrane"/>
    <property type="evidence" value="ECO:0007669"/>
    <property type="project" value="UniProtKB-SubCell"/>
</dbReference>
<sequence>MLATLTFDSHHIITWLVIGLVAGALAGRVVAGGGFGCLGDTAVGLAGAVLGGLLLSLLSPNRSVDTGGIIGDVVVAFIGAALLLAVLRLLTPRRRGWPPRSR</sequence>
<keyword evidence="4 7" id="KW-0812">Transmembrane</keyword>
<accession>A0A934K217</accession>
<dbReference type="AlphaFoldDB" id="A0A934K217"/>
<dbReference type="RefSeq" id="WP_337310162.1">
    <property type="nucleotide sequence ID" value="NZ_JAEKNS010000055.1"/>
</dbReference>
<proteinExistence type="inferred from homology"/>
<gene>
    <name evidence="8" type="ORF">JF886_04795</name>
</gene>
<feature type="transmembrane region" description="Helical" evidence="7">
    <location>
        <begin position="12"/>
        <end position="31"/>
    </location>
</feature>
<evidence type="ECO:0000256" key="7">
    <source>
        <dbReference type="SAM" id="Phobius"/>
    </source>
</evidence>
<dbReference type="Proteomes" id="UP000606991">
    <property type="component" value="Unassembled WGS sequence"/>
</dbReference>
<comment type="subcellular location">
    <subcellularLocation>
        <location evidence="1">Cell membrane</location>
        <topology evidence="1">Multi-pass membrane protein</topology>
    </subcellularLocation>
</comment>
<evidence type="ECO:0000313" key="8">
    <source>
        <dbReference type="EMBL" id="MBJ7594173.1"/>
    </source>
</evidence>
<keyword evidence="3" id="KW-1003">Cell membrane</keyword>
<dbReference type="PANTHER" id="PTHR33884">
    <property type="entry name" value="UPF0410 PROTEIN YMGE"/>
    <property type="match status" value="1"/>
</dbReference>
<evidence type="ECO:0000256" key="2">
    <source>
        <dbReference type="ARBA" id="ARBA00011006"/>
    </source>
</evidence>
<evidence type="ECO:0000256" key="6">
    <source>
        <dbReference type="ARBA" id="ARBA00023136"/>
    </source>
</evidence>
<protein>
    <submittedName>
        <fullName evidence="8">GlsB/YeaQ/YmgE family stress response membrane protein</fullName>
    </submittedName>
</protein>
<evidence type="ECO:0000256" key="4">
    <source>
        <dbReference type="ARBA" id="ARBA00022692"/>
    </source>
</evidence>
<comment type="similarity">
    <text evidence="2">Belongs to the UPF0410 family.</text>
</comment>
<comment type="caution">
    <text evidence="8">The sequence shown here is derived from an EMBL/GenBank/DDBJ whole genome shotgun (WGS) entry which is preliminary data.</text>
</comment>
<evidence type="ECO:0000313" key="9">
    <source>
        <dbReference type="Proteomes" id="UP000606991"/>
    </source>
</evidence>
<name>A0A934K217_9BACT</name>
<evidence type="ECO:0000256" key="5">
    <source>
        <dbReference type="ARBA" id="ARBA00022989"/>
    </source>
</evidence>
<dbReference type="EMBL" id="JAEKNS010000055">
    <property type="protein sequence ID" value="MBJ7594173.1"/>
    <property type="molecule type" value="Genomic_DNA"/>
</dbReference>
<dbReference type="InterPro" id="IPR007341">
    <property type="entry name" value="Transgly_assoc"/>
</dbReference>
<dbReference type="PANTHER" id="PTHR33884:SF3">
    <property type="entry name" value="UPF0410 PROTEIN YMGE"/>
    <property type="match status" value="1"/>
</dbReference>
<keyword evidence="6 7" id="KW-0472">Membrane</keyword>
<keyword evidence="5 7" id="KW-1133">Transmembrane helix</keyword>
<dbReference type="Pfam" id="PF04226">
    <property type="entry name" value="Transgly_assoc"/>
    <property type="match status" value="1"/>
</dbReference>
<organism evidence="8 9">
    <name type="scientific">Candidatus Aeolococcus gillhamiae</name>
    <dbReference type="NCBI Taxonomy" id="3127015"/>
    <lineage>
        <taxon>Bacteria</taxon>
        <taxon>Bacillati</taxon>
        <taxon>Candidatus Dormiibacterota</taxon>
        <taxon>Candidatus Dormibacteria</taxon>
        <taxon>Candidatus Aeolococcales</taxon>
        <taxon>Candidatus Aeolococcaceae</taxon>
        <taxon>Candidatus Aeolococcus</taxon>
    </lineage>
</organism>
<feature type="transmembrane region" description="Helical" evidence="7">
    <location>
        <begin position="69"/>
        <end position="90"/>
    </location>
</feature>
<evidence type="ECO:0000256" key="1">
    <source>
        <dbReference type="ARBA" id="ARBA00004651"/>
    </source>
</evidence>
<feature type="transmembrane region" description="Helical" evidence="7">
    <location>
        <begin position="38"/>
        <end position="57"/>
    </location>
</feature>
<evidence type="ECO:0000256" key="3">
    <source>
        <dbReference type="ARBA" id="ARBA00022475"/>
    </source>
</evidence>